<dbReference type="Proteomes" id="UP001642409">
    <property type="component" value="Unassembled WGS sequence"/>
</dbReference>
<reference evidence="3 4" key="2">
    <citation type="submission" date="2024-07" db="EMBL/GenBank/DDBJ databases">
        <authorList>
            <person name="Akdeniz Z."/>
        </authorList>
    </citation>
    <scope>NUCLEOTIDE SEQUENCE [LARGE SCALE GENOMIC DNA]</scope>
</reference>
<dbReference type="EMBL" id="CATOUU010001007">
    <property type="protein sequence ID" value="CAI9966555.1"/>
    <property type="molecule type" value="Genomic_DNA"/>
</dbReference>
<dbReference type="AlphaFoldDB" id="A0AA86QXT1"/>
<dbReference type="EMBL" id="CAXDID020000123">
    <property type="protein sequence ID" value="CAL6032760.1"/>
    <property type="molecule type" value="Genomic_DNA"/>
</dbReference>
<evidence type="ECO:0000313" key="2">
    <source>
        <dbReference type="EMBL" id="CAI9966555.1"/>
    </source>
</evidence>
<organism evidence="2">
    <name type="scientific">Hexamita inflata</name>
    <dbReference type="NCBI Taxonomy" id="28002"/>
    <lineage>
        <taxon>Eukaryota</taxon>
        <taxon>Metamonada</taxon>
        <taxon>Diplomonadida</taxon>
        <taxon>Hexamitidae</taxon>
        <taxon>Hexamitinae</taxon>
        <taxon>Hexamita</taxon>
    </lineage>
</organism>
<keyword evidence="4" id="KW-1185">Reference proteome</keyword>
<name>A0AA86QXT1_9EUKA</name>
<evidence type="ECO:0000313" key="3">
    <source>
        <dbReference type="EMBL" id="CAL6032760.1"/>
    </source>
</evidence>
<reference evidence="2" key="1">
    <citation type="submission" date="2023-06" db="EMBL/GenBank/DDBJ databases">
        <authorList>
            <person name="Kurt Z."/>
        </authorList>
    </citation>
    <scope>NUCLEOTIDE SEQUENCE</scope>
</reference>
<evidence type="ECO:0000256" key="1">
    <source>
        <dbReference type="SAM" id="MobiDB-lite"/>
    </source>
</evidence>
<comment type="caution">
    <text evidence="2">The sequence shown here is derived from an EMBL/GenBank/DDBJ whole genome shotgun (WGS) entry which is preliminary data.</text>
</comment>
<protein>
    <submittedName>
        <fullName evidence="3">Hypothetical_protein</fullName>
    </submittedName>
</protein>
<gene>
    <name evidence="3" type="ORF">HINF_LOCUS34643</name>
    <name evidence="2" type="ORF">HINF_LOCUS54200</name>
</gene>
<evidence type="ECO:0000313" key="4">
    <source>
        <dbReference type="Proteomes" id="UP001642409"/>
    </source>
</evidence>
<feature type="region of interest" description="Disordered" evidence="1">
    <location>
        <begin position="162"/>
        <end position="188"/>
    </location>
</feature>
<feature type="compositionally biased region" description="Polar residues" evidence="1">
    <location>
        <begin position="162"/>
        <end position="173"/>
    </location>
</feature>
<accession>A0AA86QXT1</accession>
<sequence>MLQTNISKQLQQQTDSNGMIKVDSNTLSFLSKSVIQNQVNNDISTNTKIKEKTYQVQRENHVENNYSDSDMDHSILITVKKSKGNQKIVTQPQPKVIKKQLYQQQQQQKETEQIKTVASNYSTFDHLDQSQMKQVPSTKSDFDLVEANIIQTQTSINNSIRSQLQESDNSDSGTVVGPRNAFLNQEEE</sequence>
<proteinExistence type="predicted"/>